<keyword evidence="1" id="KW-0472">Membrane</keyword>
<name>A0A9D7K4M1_9PROT</name>
<dbReference type="EMBL" id="JADJUC010000008">
    <property type="protein sequence ID" value="MBK8524286.1"/>
    <property type="molecule type" value="Genomic_DNA"/>
</dbReference>
<dbReference type="AlphaFoldDB" id="A0A9D7K4M1"/>
<sequence length="133" mass="14906">MNNTMYWEIRAAPLIGAFRLVIVGLVITIASFGHARAQTNAGWQFIGQAGAAKVVTLDRQSKVSLDARVWTALRSICPGSFCHAQFFWDDEYATKKDLPARELSNHAILVYSTNSGFQWNCAFRPFADNCFKK</sequence>
<dbReference type="Proteomes" id="UP000886689">
    <property type="component" value="Unassembled WGS sequence"/>
</dbReference>
<gene>
    <name evidence="2" type="ORF">IPL58_09275</name>
</gene>
<feature type="transmembrane region" description="Helical" evidence="1">
    <location>
        <begin position="12"/>
        <end position="32"/>
    </location>
</feature>
<keyword evidence="1" id="KW-0812">Transmembrane</keyword>
<organism evidence="2 3">
    <name type="scientific">Candidatus Proximibacter danicus</name>
    <dbReference type="NCBI Taxonomy" id="2954365"/>
    <lineage>
        <taxon>Bacteria</taxon>
        <taxon>Pseudomonadati</taxon>
        <taxon>Pseudomonadota</taxon>
        <taxon>Betaproteobacteria</taxon>
        <taxon>Candidatus Proximibacter</taxon>
    </lineage>
</organism>
<evidence type="ECO:0000313" key="3">
    <source>
        <dbReference type="Proteomes" id="UP000886689"/>
    </source>
</evidence>
<comment type="caution">
    <text evidence="2">The sequence shown here is derived from an EMBL/GenBank/DDBJ whole genome shotgun (WGS) entry which is preliminary data.</text>
</comment>
<reference evidence="2" key="1">
    <citation type="submission" date="2020-10" db="EMBL/GenBank/DDBJ databases">
        <title>Connecting structure to function with the recovery of over 1000 high-quality activated sludge metagenome-assembled genomes encoding full-length rRNA genes using long-read sequencing.</title>
        <authorList>
            <person name="Singleton C.M."/>
            <person name="Petriglieri F."/>
            <person name="Kristensen J.M."/>
            <person name="Kirkegaard R.H."/>
            <person name="Michaelsen T.Y."/>
            <person name="Andersen M.H."/>
            <person name="Karst S.M."/>
            <person name="Dueholm M.S."/>
            <person name="Nielsen P.H."/>
            <person name="Albertsen M."/>
        </authorList>
    </citation>
    <scope>NUCLEOTIDE SEQUENCE</scope>
    <source>
        <strain evidence="2">Hirt_18-Q3-R61-65_BATAC.395</strain>
    </source>
</reference>
<accession>A0A9D7K4M1</accession>
<evidence type="ECO:0000256" key="1">
    <source>
        <dbReference type="SAM" id="Phobius"/>
    </source>
</evidence>
<proteinExistence type="predicted"/>
<evidence type="ECO:0000313" key="2">
    <source>
        <dbReference type="EMBL" id="MBK8524286.1"/>
    </source>
</evidence>
<protein>
    <submittedName>
        <fullName evidence="2">Uncharacterized protein</fullName>
    </submittedName>
</protein>
<keyword evidence="1" id="KW-1133">Transmembrane helix</keyword>